<evidence type="ECO:0000313" key="3">
    <source>
        <dbReference type="Proteomes" id="UP000823641"/>
    </source>
</evidence>
<feature type="signal peptide" evidence="1">
    <location>
        <begin position="1"/>
        <end position="19"/>
    </location>
</feature>
<gene>
    <name evidence="2" type="ORF">IAA73_10815</name>
</gene>
<dbReference type="EMBL" id="JADIMG010000098">
    <property type="protein sequence ID" value="MBO8460801.1"/>
    <property type="molecule type" value="Genomic_DNA"/>
</dbReference>
<reference evidence="2" key="1">
    <citation type="submission" date="2020-10" db="EMBL/GenBank/DDBJ databases">
        <authorList>
            <person name="Gilroy R."/>
        </authorList>
    </citation>
    <scope>NUCLEOTIDE SEQUENCE</scope>
    <source>
        <strain evidence="2">G3-3990</strain>
    </source>
</reference>
<sequence>MKKVLLFGAAILTAMSMSAKVYNFGGIQASDITTDGTIGTYTMDGVEIPSVSAGENTDINCTLNGMEDLVINYKNSSGKDNILKFAADYLQADGKNVILSFSNVTIGDEIILLVSAKGGTPSVFEALSGCEADANNPASVGKIDELADYVQVKFTATASDVQIKETSGGYRIISATVGSTESAIQNAIAEKISFNGNVISNVEGLNLSVYNVLGKLMVTSNGDIDMSAYQTGVYVVRAEGVKGALKIRK</sequence>
<keyword evidence="1" id="KW-0732">Signal</keyword>
<evidence type="ECO:0000313" key="2">
    <source>
        <dbReference type="EMBL" id="MBO8460801.1"/>
    </source>
</evidence>
<name>A0A9D9N532_9BACT</name>
<reference evidence="2" key="2">
    <citation type="journal article" date="2021" name="PeerJ">
        <title>Extensive microbial diversity within the chicken gut microbiome revealed by metagenomics and culture.</title>
        <authorList>
            <person name="Gilroy R."/>
            <person name="Ravi A."/>
            <person name="Getino M."/>
            <person name="Pursley I."/>
            <person name="Horton D.L."/>
            <person name="Alikhan N.F."/>
            <person name="Baker D."/>
            <person name="Gharbi K."/>
            <person name="Hall N."/>
            <person name="Watson M."/>
            <person name="Adriaenssens E.M."/>
            <person name="Foster-Nyarko E."/>
            <person name="Jarju S."/>
            <person name="Secka A."/>
            <person name="Antonio M."/>
            <person name="Oren A."/>
            <person name="Chaudhuri R.R."/>
            <person name="La Ragione R."/>
            <person name="Hildebrand F."/>
            <person name="Pallen M.J."/>
        </authorList>
    </citation>
    <scope>NUCLEOTIDE SEQUENCE</scope>
    <source>
        <strain evidence="2">G3-3990</strain>
    </source>
</reference>
<organism evidence="2 3">
    <name type="scientific">Candidatus Gallipaludibacter merdavium</name>
    <dbReference type="NCBI Taxonomy" id="2840839"/>
    <lineage>
        <taxon>Bacteria</taxon>
        <taxon>Pseudomonadati</taxon>
        <taxon>Bacteroidota</taxon>
        <taxon>Bacteroidia</taxon>
        <taxon>Bacteroidales</taxon>
        <taxon>Candidatus Gallipaludibacter</taxon>
    </lineage>
</organism>
<evidence type="ECO:0000256" key="1">
    <source>
        <dbReference type="SAM" id="SignalP"/>
    </source>
</evidence>
<accession>A0A9D9N532</accession>
<dbReference type="AlphaFoldDB" id="A0A9D9N532"/>
<protein>
    <submittedName>
        <fullName evidence="2">T9SS type A sorting domain-containing protein</fullName>
    </submittedName>
</protein>
<comment type="caution">
    <text evidence="2">The sequence shown here is derived from an EMBL/GenBank/DDBJ whole genome shotgun (WGS) entry which is preliminary data.</text>
</comment>
<feature type="chain" id="PRO_5038628170" evidence="1">
    <location>
        <begin position="20"/>
        <end position="249"/>
    </location>
</feature>
<proteinExistence type="predicted"/>
<dbReference type="Proteomes" id="UP000823641">
    <property type="component" value="Unassembled WGS sequence"/>
</dbReference>